<evidence type="ECO:0000313" key="1">
    <source>
        <dbReference type="EMBL" id="MCV4379348.1"/>
    </source>
</evidence>
<name>A0ABT3C2P0_9PSED</name>
<keyword evidence="2" id="KW-1185">Reference proteome</keyword>
<comment type="caution">
    <text evidence="1">The sequence shown here is derived from an EMBL/GenBank/DDBJ whole genome shotgun (WGS) entry which is preliminary data.</text>
</comment>
<evidence type="ECO:0000313" key="2">
    <source>
        <dbReference type="Proteomes" id="UP001207294"/>
    </source>
</evidence>
<dbReference type="RefSeq" id="WP_206402382.1">
    <property type="nucleotide sequence ID" value="NZ_JAFGZD010000011.1"/>
</dbReference>
<dbReference type="EMBL" id="JAOXML010000026">
    <property type="protein sequence ID" value="MCV4379348.1"/>
    <property type="molecule type" value="Genomic_DNA"/>
</dbReference>
<accession>A0ABT3C2P0</accession>
<dbReference type="GeneID" id="93562433"/>
<gene>
    <name evidence="1" type="ORF">OH718_22365</name>
</gene>
<dbReference type="Proteomes" id="UP001207294">
    <property type="component" value="Unassembled WGS sequence"/>
</dbReference>
<protein>
    <submittedName>
        <fullName evidence="1">Uncharacterized protein</fullName>
    </submittedName>
</protein>
<sequence>MENLMDSFAKAAPGSTFRVEEKSGLVSFLYEGELKSVDVSKRTIGILDKAYKGKVYTISVDNIIAVNGHEPWDAYSLKAAPSDKQDLIFWTGDKWYNSYSYELGLDTETVFSRVPEGTELVIPADFCGTQVPQQGSLAVVDYQTGLAILDSITSPGQKIKVPMNKVAAIDNGVIKPVK</sequence>
<organism evidence="1 2">
    <name type="scientific">Pseudomonas capsici</name>
    <dbReference type="NCBI Taxonomy" id="2810614"/>
    <lineage>
        <taxon>Bacteria</taxon>
        <taxon>Pseudomonadati</taxon>
        <taxon>Pseudomonadota</taxon>
        <taxon>Gammaproteobacteria</taxon>
        <taxon>Pseudomonadales</taxon>
        <taxon>Pseudomonadaceae</taxon>
        <taxon>Pseudomonas</taxon>
    </lineage>
</organism>
<reference evidence="1 2" key="1">
    <citation type="submission" date="2022-10" db="EMBL/GenBank/DDBJ databases">
        <title>Characterization of Pseudomonas capsici strains from pepper and tomato in Georgia.</title>
        <authorList>
            <person name="Zhao M."/>
            <person name="Dutta B."/>
        </authorList>
    </citation>
    <scope>NUCLEOTIDE SEQUENCE [LARGE SCALE GENOMIC DNA]</scope>
    <source>
        <strain evidence="1 2">Pc20-5</strain>
    </source>
</reference>
<proteinExistence type="predicted"/>